<dbReference type="AlphaFoldDB" id="A0A5S6QEA4"/>
<evidence type="ECO:0000256" key="1">
    <source>
        <dbReference type="SAM" id="SignalP"/>
    </source>
</evidence>
<proteinExistence type="predicted"/>
<protein>
    <submittedName>
        <fullName evidence="3">ShKT domain-containing protein</fullName>
    </submittedName>
</protein>
<evidence type="ECO:0000313" key="2">
    <source>
        <dbReference type="Proteomes" id="UP000046395"/>
    </source>
</evidence>
<feature type="signal peptide" evidence="1">
    <location>
        <begin position="1"/>
        <end position="21"/>
    </location>
</feature>
<reference evidence="3" key="1">
    <citation type="submission" date="2019-12" db="UniProtKB">
        <authorList>
            <consortium name="WormBaseParasite"/>
        </authorList>
    </citation>
    <scope>IDENTIFICATION</scope>
</reference>
<dbReference type="Proteomes" id="UP000046395">
    <property type="component" value="Unassembled WGS sequence"/>
</dbReference>
<feature type="chain" id="PRO_5024417656" evidence="1">
    <location>
        <begin position="22"/>
        <end position="103"/>
    </location>
</feature>
<evidence type="ECO:0000313" key="3">
    <source>
        <dbReference type="WBParaSite" id="TMUE_1000005430.1"/>
    </source>
</evidence>
<name>A0A5S6QEA4_TRIMR</name>
<accession>A0A5S6QEA4</accession>
<dbReference type="WBParaSite" id="TMUE_1000005430.1">
    <property type="protein sequence ID" value="TMUE_1000005430.1"/>
    <property type="gene ID" value="WBGene00287686"/>
</dbReference>
<keyword evidence="1" id="KW-0732">Signal</keyword>
<sequence length="103" mass="12051">MDLRSFFTCILFAIFVGTALCGFDKSEAIQHCEQVICEEQYLEMTEICNGSRDLCPETWSAFMACMKPCISKELEDESDEQRLYSSMMRRIEYSMEIEPLQKF</sequence>
<organism evidence="2 3">
    <name type="scientific">Trichuris muris</name>
    <name type="common">Mouse whipworm</name>
    <dbReference type="NCBI Taxonomy" id="70415"/>
    <lineage>
        <taxon>Eukaryota</taxon>
        <taxon>Metazoa</taxon>
        <taxon>Ecdysozoa</taxon>
        <taxon>Nematoda</taxon>
        <taxon>Enoplea</taxon>
        <taxon>Dorylaimia</taxon>
        <taxon>Trichinellida</taxon>
        <taxon>Trichuridae</taxon>
        <taxon>Trichuris</taxon>
    </lineage>
</organism>
<keyword evidence="2" id="KW-1185">Reference proteome</keyword>